<proteinExistence type="inferred from homology"/>
<gene>
    <name evidence="6" type="ORF">OXIME_000363</name>
</gene>
<keyword evidence="3" id="KW-0547">Nucleotide-binding</keyword>
<dbReference type="Pfam" id="PF00005">
    <property type="entry name" value="ABC_tran"/>
    <property type="match status" value="1"/>
</dbReference>
<feature type="domain" description="ABC transporter" evidence="5">
    <location>
        <begin position="13"/>
        <end position="114"/>
    </location>
</feature>
<reference evidence="6 7" key="1">
    <citation type="submission" date="2023-09" db="EMBL/GenBank/DDBJ databases">
        <authorList>
            <person name="Golyshina O.V."/>
            <person name="Lunev E.A."/>
            <person name="Bargiela R."/>
            <person name="Gaines M.C."/>
            <person name="Daum B."/>
            <person name="Bale N.J."/>
            <person name="Koenen M."/>
            <person name="Sinninghe Damst J.S."/>
            <person name="Yakimov M."/>
            <person name="Golyshin P.N."/>
        </authorList>
    </citation>
    <scope>NUCLEOTIDE SEQUENCE [LARGE SCALE GENOMIC DNA]</scope>
    <source>
        <strain evidence="6 7">M1</strain>
    </source>
</reference>
<keyword evidence="2" id="KW-0813">Transport</keyword>
<keyword evidence="4 6" id="KW-0067">ATP-binding</keyword>
<keyword evidence="7" id="KW-1185">Reference proteome</keyword>
<evidence type="ECO:0000256" key="2">
    <source>
        <dbReference type="ARBA" id="ARBA00022448"/>
    </source>
</evidence>
<dbReference type="Proteomes" id="UP001451606">
    <property type="component" value="Chromosome"/>
</dbReference>
<name>A0AAX4NEG1_9ARCH</name>
<evidence type="ECO:0000256" key="3">
    <source>
        <dbReference type="ARBA" id="ARBA00022741"/>
    </source>
</evidence>
<dbReference type="InterPro" id="IPR003439">
    <property type="entry name" value="ABC_transporter-like_ATP-bd"/>
</dbReference>
<evidence type="ECO:0000256" key="4">
    <source>
        <dbReference type="ARBA" id="ARBA00022840"/>
    </source>
</evidence>
<dbReference type="GO" id="GO:0016887">
    <property type="term" value="F:ATP hydrolysis activity"/>
    <property type="evidence" value="ECO:0007669"/>
    <property type="project" value="InterPro"/>
</dbReference>
<dbReference type="InterPro" id="IPR050763">
    <property type="entry name" value="ABC_transporter_ATP-binding"/>
</dbReference>
<evidence type="ECO:0000259" key="5">
    <source>
        <dbReference type="Pfam" id="PF00005"/>
    </source>
</evidence>
<dbReference type="AlphaFoldDB" id="A0AAX4NEG1"/>
<dbReference type="GO" id="GO:0005524">
    <property type="term" value="F:ATP binding"/>
    <property type="evidence" value="ECO:0007669"/>
    <property type="project" value="UniProtKB-KW"/>
</dbReference>
<dbReference type="GeneID" id="95967087"/>
<dbReference type="KEGG" id="omr:OXIME_000363"/>
<evidence type="ECO:0000313" key="6">
    <source>
        <dbReference type="EMBL" id="WYX99819.1"/>
    </source>
</evidence>
<evidence type="ECO:0000256" key="1">
    <source>
        <dbReference type="ARBA" id="ARBA00005417"/>
    </source>
</evidence>
<organism evidence="6 7">
    <name type="scientific">Oxyplasma meridianum</name>
    <dbReference type="NCBI Taxonomy" id="3073602"/>
    <lineage>
        <taxon>Archaea</taxon>
        <taxon>Methanobacteriati</taxon>
        <taxon>Thermoplasmatota</taxon>
        <taxon>Thermoplasmata</taxon>
        <taxon>Thermoplasmatales</taxon>
        <taxon>Thermoplasmataceae</taxon>
        <taxon>Oxyplasma</taxon>
    </lineage>
</organism>
<evidence type="ECO:0000313" key="7">
    <source>
        <dbReference type="Proteomes" id="UP001451606"/>
    </source>
</evidence>
<dbReference type="PANTHER" id="PTHR42711:SF5">
    <property type="entry name" value="ABC TRANSPORTER ATP-BINDING PROTEIN NATA"/>
    <property type="match status" value="1"/>
</dbReference>
<dbReference type="Gene3D" id="3.40.50.300">
    <property type="entry name" value="P-loop containing nucleotide triphosphate hydrolases"/>
    <property type="match status" value="1"/>
</dbReference>
<dbReference type="PANTHER" id="PTHR42711">
    <property type="entry name" value="ABC TRANSPORTER ATP-BINDING PROTEIN"/>
    <property type="match status" value="1"/>
</dbReference>
<sequence length="118" mass="13052">MRYDKRYSYKAVDGVSFSLKDEKTVIVGSNGSGKTTLLKSMLGLAPITSGNATIFGVDVNKISHETRFSTNLGEVYRIMRSNVRDTIRIYADMKGGNVHDAMDLVKKFGLSDILGRKI</sequence>
<comment type="similarity">
    <text evidence="1">Belongs to the ABC transporter superfamily.</text>
</comment>
<dbReference type="InterPro" id="IPR027417">
    <property type="entry name" value="P-loop_NTPase"/>
</dbReference>
<dbReference type="SUPFAM" id="SSF52540">
    <property type="entry name" value="P-loop containing nucleoside triphosphate hydrolases"/>
    <property type="match status" value="1"/>
</dbReference>
<dbReference type="EMBL" id="CP133772">
    <property type="protein sequence ID" value="WYX99819.1"/>
    <property type="molecule type" value="Genomic_DNA"/>
</dbReference>
<accession>A0AAX4NEG1</accession>
<protein>
    <submittedName>
        <fullName evidence="6">ATP-binding cassette domain-containing protein</fullName>
    </submittedName>
</protein>
<dbReference type="RefSeq" id="WP_393972230.1">
    <property type="nucleotide sequence ID" value="NZ_CP133772.1"/>
</dbReference>